<protein>
    <submittedName>
        <fullName evidence="1">Uncharacterized protein</fullName>
    </submittedName>
</protein>
<reference evidence="1" key="1">
    <citation type="submission" date="2014-05" db="EMBL/GenBank/DDBJ databases">
        <authorList>
            <person name="Chronopoulou M."/>
        </authorList>
    </citation>
    <scope>NUCLEOTIDE SEQUENCE</scope>
    <source>
        <tissue evidence="1">Whole organism</tissue>
    </source>
</reference>
<evidence type="ECO:0000313" key="1">
    <source>
        <dbReference type="EMBL" id="CDW49638.1"/>
    </source>
</evidence>
<dbReference type="AlphaFoldDB" id="A0A0K2VGQ8"/>
<dbReference type="EMBL" id="HACA01032277">
    <property type="protein sequence ID" value="CDW49638.1"/>
    <property type="molecule type" value="Transcribed_RNA"/>
</dbReference>
<sequence length="39" mass="4493">MRVIFFFGMIRSLETDRGVKAPKMVLVGLDVNLLYTSKF</sequence>
<accession>A0A0K2VGQ8</accession>
<proteinExistence type="predicted"/>
<organism evidence="1">
    <name type="scientific">Lepeophtheirus salmonis</name>
    <name type="common">Salmon louse</name>
    <name type="synonym">Caligus salmonis</name>
    <dbReference type="NCBI Taxonomy" id="72036"/>
    <lineage>
        <taxon>Eukaryota</taxon>
        <taxon>Metazoa</taxon>
        <taxon>Ecdysozoa</taxon>
        <taxon>Arthropoda</taxon>
        <taxon>Crustacea</taxon>
        <taxon>Multicrustacea</taxon>
        <taxon>Hexanauplia</taxon>
        <taxon>Copepoda</taxon>
        <taxon>Siphonostomatoida</taxon>
        <taxon>Caligidae</taxon>
        <taxon>Lepeophtheirus</taxon>
    </lineage>
</organism>
<name>A0A0K2VGQ8_LEPSM</name>